<evidence type="ECO:0000256" key="1">
    <source>
        <dbReference type="ARBA" id="ARBA00001946"/>
    </source>
</evidence>
<dbReference type="InterPro" id="IPR020084">
    <property type="entry name" value="NUDIX_hydrolase_CS"/>
</dbReference>
<dbReference type="PANTHER" id="PTHR43046">
    <property type="entry name" value="GDP-MANNOSE MANNOSYL HYDROLASE"/>
    <property type="match status" value="1"/>
</dbReference>
<evidence type="ECO:0000256" key="2">
    <source>
        <dbReference type="ARBA" id="ARBA00022801"/>
    </source>
</evidence>
<organism evidence="4 5">
    <name type="scientific">Paenibacillus oceani</name>
    <dbReference type="NCBI Taxonomy" id="2772510"/>
    <lineage>
        <taxon>Bacteria</taxon>
        <taxon>Bacillati</taxon>
        <taxon>Bacillota</taxon>
        <taxon>Bacilli</taxon>
        <taxon>Bacillales</taxon>
        <taxon>Paenibacillaceae</taxon>
        <taxon>Paenibacillus</taxon>
    </lineage>
</organism>
<evidence type="ECO:0000313" key="4">
    <source>
        <dbReference type="EMBL" id="MBD2862144.1"/>
    </source>
</evidence>
<evidence type="ECO:0000259" key="3">
    <source>
        <dbReference type="PROSITE" id="PS51462"/>
    </source>
</evidence>
<name>A0A927H063_9BACL</name>
<dbReference type="SUPFAM" id="SSF55811">
    <property type="entry name" value="Nudix"/>
    <property type="match status" value="1"/>
</dbReference>
<reference evidence="4" key="1">
    <citation type="submission" date="2020-09" db="EMBL/GenBank/DDBJ databases">
        <title>A novel bacterium of genus Paenibacillus, isolated from South China Sea.</title>
        <authorList>
            <person name="Huang H."/>
            <person name="Mo K."/>
            <person name="Hu Y."/>
        </authorList>
    </citation>
    <scope>NUCLEOTIDE SEQUENCE</scope>
    <source>
        <strain evidence="4">IB182363</strain>
    </source>
</reference>
<dbReference type="Proteomes" id="UP000639396">
    <property type="component" value="Unassembled WGS sequence"/>
</dbReference>
<feature type="domain" description="Nudix hydrolase" evidence="3">
    <location>
        <begin position="1"/>
        <end position="155"/>
    </location>
</feature>
<comment type="caution">
    <text evidence="4">The sequence shown here is derived from an EMBL/GenBank/DDBJ whole genome shotgun (WGS) entry which is preliminary data.</text>
</comment>
<accession>A0A927H063</accession>
<sequence>MFYVNSRAIIERERDGTTEIIIQTRNKPNQPKQLELPGGGVEQFESLTSALRREVKEETGLDVVWIEGEDTRIDTVGINPNVVVECIRPFTAYQTIKGGIDSVGYYFLCRAEGELLPEGDCAQNPRWVTVDELAELIRSDPLQFINIDCAAITFYLKHRIQLPGF</sequence>
<dbReference type="Pfam" id="PF00293">
    <property type="entry name" value="NUDIX"/>
    <property type="match status" value="1"/>
</dbReference>
<proteinExistence type="predicted"/>
<dbReference type="InterPro" id="IPR000086">
    <property type="entry name" value="NUDIX_hydrolase_dom"/>
</dbReference>
<protein>
    <submittedName>
        <fullName evidence="4">NUDIX hydrolase</fullName>
    </submittedName>
</protein>
<comment type="cofactor">
    <cofactor evidence="1">
        <name>Mg(2+)</name>
        <dbReference type="ChEBI" id="CHEBI:18420"/>
    </cofactor>
</comment>
<dbReference type="AlphaFoldDB" id="A0A927H063"/>
<dbReference type="Gene3D" id="3.90.79.10">
    <property type="entry name" value="Nucleoside Triphosphate Pyrophosphohydrolase"/>
    <property type="match status" value="1"/>
</dbReference>
<dbReference type="PROSITE" id="PS00893">
    <property type="entry name" value="NUDIX_BOX"/>
    <property type="match status" value="1"/>
</dbReference>
<dbReference type="EMBL" id="JACXJA010000008">
    <property type="protein sequence ID" value="MBD2862144.1"/>
    <property type="molecule type" value="Genomic_DNA"/>
</dbReference>
<dbReference type="PROSITE" id="PS51462">
    <property type="entry name" value="NUDIX"/>
    <property type="match status" value="1"/>
</dbReference>
<dbReference type="InterPro" id="IPR015797">
    <property type="entry name" value="NUDIX_hydrolase-like_dom_sf"/>
</dbReference>
<dbReference type="CDD" id="cd02883">
    <property type="entry name" value="NUDIX_Hydrolase"/>
    <property type="match status" value="1"/>
</dbReference>
<keyword evidence="5" id="KW-1185">Reference proteome</keyword>
<dbReference type="PANTHER" id="PTHR43046:SF14">
    <property type="entry name" value="MUTT_NUDIX FAMILY PROTEIN"/>
    <property type="match status" value="1"/>
</dbReference>
<keyword evidence="2 4" id="KW-0378">Hydrolase</keyword>
<evidence type="ECO:0000313" key="5">
    <source>
        <dbReference type="Proteomes" id="UP000639396"/>
    </source>
</evidence>
<gene>
    <name evidence="4" type="ORF">IDH45_09135</name>
</gene>
<dbReference type="GO" id="GO:0016787">
    <property type="term" value="F:hydrolase activity"/>
    <property type="evidence" value="ECO:0007669"/>
    <property type="project" value="UniProtKB-KW"/>
</dbReference>